<dbReference type="AlphaFoldDB" id="A0AAV8YBH6"/>
<reference evidence="2" key="1">
    <citation type="journal article" date="2023" name="Insect Mol. Biol.">
        <title>Genome sequencing provides insights into the evolution of gene families encoding plant cell wall-degrading enzymes in longhorned beetles.</title>
        <authorList>
            <person name="Shin N.R."/>
            <person name="Okamura Y."/>
            <person name="Kirsch R."/>
            <person name="Pauchet Y."/>
        </authorList>
    </citation>
    <scope>NUCLEOTIDE SEQUENCE</scope>
    <source>
        <strain evidence="2">AMC_N1</strain>
    </source>
</reference>
<comment type="caution">
    <text evidence="2">The sequence shown here is derived from an EMBL/GenBank/DDBJ whole genome shotgun (WGS) entry which is preliminary data.</text>
</comment>
<accession>A0AAV8YBH6</accession>
<evidence type="ECO:0000256" key="1">
    <source>
        <dbReference type="SAM" id="Phobius"/>
    </source>
</evidence>
<protein>
    <submittedName>
        <fullName evidence="2">Uncharacterized protein</fullName>
    </submittedName>
</protein>
<organism evidence="2 3">
    <name type="scientific">Aromia moschata</name>
    <dbReference type="NCBI Taxonomy" id="1265417"/>
    <lineage>
        <taxon>Eukaryota</taxon>
        <taxon>Metazoa</taxon>
        <taxon>Ecdysozoa</taxon>
        <taxon>Arthropoda</taxon>
        <taxon>Hexapoda</taxon>
        <taxon>Insecta</taxon>
        <taxon>Pterygota</taxon>
        <taxon>Neoptera</taxon>
        <taxon>Endopterygota</taxon>
        <taxon>Coleoptera</taxon>
        <taxon>Polyphaga</taxon>
        <taxon>Cucujiformia</taxon>
        <taxon>Chrysomeloidea</taxon>
        <taxon>Cerambycidae</taxon>
        <taxon>Cerambycinae</taxon>
        <taxon>Callichromatini</taxon>
        <taxon>Aromia</taxon>
    </lineage>
</organism>
<dbReference type="EMBL" id="JAPWTK010000136">
    <property type="protein sequence ID" value="KAJ8948434.1"/>
    <property type="molecule type" value="Genomic_DNA"/>
</dbReference>
<dbReference type="Proteomes" id="UP001162162">
    <property type="component" value="Unassembled WGS sequence"/>
</dbReference>
<gene>
    <name evidence="2" type="ORF">NQ318_007957</name>
</gene>
<proteinExistence type="predicted"/>
<sequence>MFSNWKIMTHLGTIGGAFLFINVMGLMGLLESMGSFSVNGTVCVMGSLESWDHWGQQNS</sequence>
<keyword evidence="3" id="KW-1185">Reference proteome</keyword>
<keyword evidence="1" id="KW-0812">Transmembrane</keyword>
<evidence type="ECO:0000313" key="3">
    <source>
        <dbReference type="Proteomes" id="UP001162162"/>
    </source>
</evidence>
<keyword evidence="1" id="KW-0472">Membrane</keyword>
<name>A0AAV8YBH6_9CUCU</name>
<keyword evidence="1" id="KW-1133">Transmembrane helix</keyword>
<feature type="transmembrane region" description="Helical" evidence="1">
    <location>
        <begin position="7"/>
        <end position="30"/>
    </location>
</feature>
<evidence type="ECO:0000313" key="2">
    <source>
        <dbReference type="EMBL" id="KAJ8948434.1"/>
    </source>
</evidence>